<reference evidence="3" key="1">
    <citation type="submission" date="2020-12" db="EMBL/GenBank/DDBJ databases">
        <title>Devosia sp. MSA67 isolated from Mo River.</title>
        <authorList>
            <person name="Ma F."/>
            <person name="Zi Z."/>
        </authorList>
    </citation>
    <scope>NUCLEOTIDE SEQUENCE</scope>
    <source>
        <strain evidence="3">MSA67</strain>
    </source>
</reference>
<comment type="caution">
    <text evidence="3">The sequence shown here is derived from an EMBL/GenBank/DDBJ whole genome shotgun (WGS) entry which is preliminary data.</text>
</comment>
<feature type="coiled-coil region" evidence="1">
    <location>
        <begin position="1"/>
        <end position="28"/>
    </location>
</feature>
<dbReference type="Proteomes" id="UP000602124">
    <property type="component" value="Unassembled WGS sequence"/>
</dbReference>
<evidence type="ECO:0000313" key="4">
    <source>
        <dbReference type="Proteomes" id="UP000602124"/>
    </source>
</evidence>
<dbReference type="EMBL" id="JAEKMH010000004">
    <property type="protein sequence ID" value="MBJ3786393.1"/>
    <property type="molecule type" value="Genomic_DNA"/>
</dbReference>
<accession>A0A934MLM5</accession>
<protein>
    <submittedName>
        <fullName evidence="3">Uncharacterized protein</fullName>
    </submittedName>
</protein>
<evidence type="ECO:0000313" key="3">
    <source>
        <dbReference type="EMBL" id="MBJ3786393.1"/>
    </source>
</evidence>
<keyword evidence="4" id="KW-1185">Reference proteome</keyword>
<name>A0A934MLM5_9HYPH</name>
<proteinExistence type="predicted"/>
<dbReference type="AlphaFoldDB" id="A0A934MLM5"/>
<evidence type="ECO:0000256" key="1">
    <source>
        <dbReference type="SAM" id="Coils"/>
    </source>
</evidence>
<feature type="region of interest" description="Disordered" evidence="2">
    <location>
        <begin position="81"/>
        <end position="101"/>
    </location>
</feature>
<organism evidence="3 4">
    <name type="scientific">Devosia sediminis</name>
    <dbReference type="NCBI Taxonomy" id="2798801"/>
    <lineage>
        <taxon>Bacteria</taxon>
        <taxon>Pseudomonadati</taxon>
        <taxon>Pseudomonadota</taxon>
        <taxon>Alphaproteobacteria</taxon>
        <taxon>Hyphomicrobiales</taxon>
        <taxon>Devosiaceae</taxon>
        <taxon>Devosia</taxon>
    </lineage>
</organism>
<dbReference type="RefSeq" id="WP_198877583.1">
    <property type="nucleotide sequence ID" value="NZ_JAEKMH010000004.1"/>
</dbReference>
<evidence type="ECO:0000256" key="2">
    <source>
        <dbReference type="SAM" id="MobiDB-lite"/>
    </source>
</evidence>
<gene>
    <name evidence="3" type="ORF">JEQ47_16830</name>
</gene>
<keyword evidence="1" id="KW-0175">Coiled coil</keyword>
<sequence>MSQFDSELNAAKDKIVQIEDELREQIQRINMEASQRVVDAVRRADEQLVHLRAFIRAMQAPASSADEQAFAAVSEGAASGDFRENPGSISGKAKSKGKNKGKSVRHMILEMLEKADGEFVAYRDMDHAVMKTGMTRSAGEKSRKAMRAAGLVDEGEFAIKINEAGRSELARLNGKLAEL</sequence>